<feature type="modified residue" description="4-aspartylphosphate" evidence="1">
    <location>
        <position position="54"/>
    </location>
</feature>
<dbReference type="SMART" id="SM01012">
    <property type="entry name" value="ANTAR"/>
    <property type="match status" value="1"/>
</dbReference>
<dbReference type="InterPro" id="IPR011006">
    <property type="entry name" value="CheY-like_superfamily"/>
</dbReference>
<dbReference type="SUPFAM" id="SSF52172">
    <property type="entry name" value="CheY-like"/>
    <property type="match status" value="1"/>
</dbReference>
<protein>
    <submittedName>
        <fullName evidence="4">Response regulator NasT</fullName>
    </submittedName>
</protein>
<dbReference type="PROSITE" id="PS50110">
    <property type="entry name" value="RESPONSE_REGULATORY"/>
    <property type="match status" value="1"/>
</dbReference>
<dbReference type="InterPro" id="IPR005561">
    <property type="entry name" value="ANTAR"/>
</dbReference>
<dbReference type="InterPro" id="IPR036388">
    <property type="entry name" value="WH-like_DNA-bd_sf"/>
</dbReference>
<keyword evidence="1" id="KW-0597">Phosphoprotein</keyword>
<evidence type="ECO:0000259" key="2">
    <source>
        <dbReference type="PROSITE" id="PS50110"/>
    </source>
</evidence>
<dbReference type="SMART" id="SM00448">
    <property type="entry name" value="REC"/>
    <property type="match status" value="1"/>
</dbReference>
<dbReference type="EMBL" id="CACVAV010000443">
    <property type="protein sequence ID" value="CAA6827255.1"/>
    <property type="molecule type" value="Genomic_DNA"/>
</dbReference>
<accession>A0A6S6U693</accession>
<reference evidence="4" key="1">
    <citation type="submission" date="2020-01" db="EMBL/GenBank/DDBJ databases">
        <authorList>
            <person name="Meier V. D."/>
            <person name="Meier V D."/>
        </authorList>
    </citation>
    <scope>NUCLEOTIDE SEQUENCE</scope>
    <source>
        <strain evidence="4">HLG_WM_MAG_08</strain>
    </source>
</reference>
<evidence type="ECO:0000256" key="1">
    <source>
        <dbReference type="PROSITE-ProRule" id="PRU00169"/>
    </source>
</evidence>
<proteinExistence type="predicted"/>
<dbReference type="PIRSF" id="PIRSF036382">
    <property type="entry name" value="RR_antiterm"/>
    <property type="match status" value="1"/>
</dbReference>
<organism evidence="4">
    <name type="scientific">uncultured Thiotrichaceae bacterium</name>
    <dbReference type="NCBI Taxonomy" id="298394"/>
    <lineage>
        <taxon>Bacteria</taxon>
        <taxon>Pseudomonadati</taxon>
        <taxon>Pseudomonadota</taxon>
        <taxon>Gammaproteobacteria</taxon>
        <taxon>Thiotrichales</taxon>
        <taxon>Thiotrichaceae</taxon>
        <taxon>environmental samples</taxon>
    </lineage>
</organism>
<dbReference type="Gene3D" id="3.40.50.2300">
    <property type="match status" value="1"/>
</dbReference>
<dbReference type="PANTHER" id="PTHR43367">
    <property type="match status" value="1"/>
</dbReference>
<feature type="domain" description="Response regulatory" evidence="2">
    <location>
        <begin position="2"/>
        <end position="118"/>
    </location>
</feature>
<feature type="domain" description="ANTAR" evidence="3">
    <location>
        <begin position="124"/>
        <end position="185"/>
    </location>
</feature>
<dbReference type="PROSITE" id="PS50921">
    <property type="entry name" value="ANTAR"/>
    <property type="match status" value="1"/>
</dbReference>
<sequence>MKVMLLDNDTERSEDIKEGLVKAGYPNVLCIAMDRDTDLLKLVRQHTPDMIIIDMESPDRDTLESLRSVDREIPRPIVFFADRSDYKTTQAAINAGVSAYIVDGLSNTRLKAVLDVAIARFKAFHDLRSELEGCKQRLDDRKDVDKAKGILMEYRQLNEEAAYQLLRKMAMDRNMKIGEAARNFIASMTLLDGKL</sequence>
<dbReference type="GO" id="GO:0003723">
    <property type="term" value="F:RNA binding"/>
    <property type="evidence" value="ECO:0007669"/>
    <property type="project" value="InterPro"/>
</dbReference>
<evidence type="ECO:0000259" key="3">
    <source>
        <dbReference type="PROSITE" id="PS50921"/>
    </source>
</evidence>
<dbReference type="AlphaFoldDB" id="A0A6S6U693"/>
<dbReference type="Pfam" id="PF00072">
    <property type="entry name" value="Response_reg"/>
    <property type="match status" value="1"/>
</dbReference>
<dbReference type="PANTHER" id="PTHR43367:SF1">
    <property type="entry name" value="TWO-COMPONENT RESPONSE REGULATOR-LIKE APRR6-RELATED"/>
    <property type="match status" value="1"/>
</dbReference>
<dbReference type="Gene3D" id="1.10.10.10">
    <property type="entry name" value="Winged helix-like DNA-binding domain superfamily/Winged helix DNA-binding domain"/>
    <property type="match status" value="1"/>
</dbReference>
<dbReference type="InterPro" id="IPR001789">
    <property type="entry name" value="Sig_transdc_resp-reg_receiver"/>
</dbReference>
<gene>
    <name evidence="4" type="ORF">HELGO_WM66831</name>
</gene>
<dbReference type="InterPro" id="IPR008327">
    <property type="entry name" value="Sig_transdc_resp-reg_antiterm"/>
</dbReference>
<evidence type="ECO:0000313" key="4">
    <source>
        <dbReference type="EMBL" id="CAA6827255.1"/>
    </source>
</evidence>
<dbReference type="Pfam" id="PF03861">
    <property type="entry name" value="ANTAR"/>
    <property type="match status" value="1"/>
</dbReference>
<name>A0A6S6U693_9GAMM</name>
<dbReference type="GO" id="GO:0000160">
    <property type="term" value="P:phosphorelay signal transduction system"/>
    <property type="evidence" value="ECO:0007669"/>
    <property type="project" value="InterPro"/>
</dbReference>